<protein>
    <recommendedName>
        <fullName evidence="4">GTP cyclohydrolase 1</fullName>
        <ecNumber evidence="3">3.5.4.16</ecNumber>
    </recommendedName>
    <alternativeName>
        <fullName evidence="7">GTP cyclohydrolase I</fullName>
    </alternativeName>
</protein>
<comment type="caution">
    <text evidence="9">The sequence shown here is derived from an EMBL/GenBank/DDBJ whole genome shotgun (WGS) entry which is preliminary data.</text>
</comment>
<dbReference type="Proteomes" id="UP000738349">
    <property type="component" value="Unassembled WGS sequence"/>
</dbReference>
<dbReference type="Pfam" id="PF01227">
    <property type="entry name" value="GTP_cyclohydroI"/>
    <property type="match status" value="1"/>
</dbReference>
<reference evidence="9" key="1">
    <citation type="journal article" date="2021" name="Nat. Commun.">
        <title>Genetic determinants of endophytism in the Arabidopsis root mycobiome.</title>
        <authorList>
            <person name="Mesny F."/>
            <person name="Miyauchi S."/>
            <person name="Thiergart T."/>
            <person name="Pickel B."/>
            <person name="Atanasova L."/>
            <person name="Karlsson M."/>
            <person name="Huettel B."/>
            <person name="Barry K.W."/>
            <person name="Haridas S."/>
            <person name="Chen C."/>
            <person name="Bauer D."/>
            <person name="Andreopoulos W."/>
            <person name="Pangilinan J."/>
            <person name="LaButti K."/>
            <person name="Riley R."/>
            <person name="Lipzen A."/>
            <person name="Clum A."/>
            <person name="Drula E."/>
            <person name="Henrissat B."/>
            <person name="Kohler A."/>
            <person name="Grigoriev I.V."/>
            <person name="Martin F.M."/>
            <person name="Hacquard S."/>
        </authorList>
    </citation>
    <scope>NUCLEOTIDE SEQUENCE</scope>
    <source>
        <strain evidence="9">MPI-CAGE-AT-0147</strain>
    </source>
</reference>
<dbReference type="GO" id="GO:0046654">
    <property type="term" value="P:tetrahydrofolate biosynthetic process"/>
    <property type="evidence" value="ECO:0007669"/>
    <property type="project" value="InterPro"/>
</dbReference>
<evidence type="ECO:0000256" key="5">
    <source>
        <dbReference type="ARBA" id="ARBA00022801"/>
    </source>
</evidence>
<evidence type="ECO:0000256" key="3">
    <source>
        <dbReference type="ARBA" id="ARBA00012715"/>
    </source>
</evidence>
<keyword evidence="10" id="KW-1185">Reference proteome</keyword>
<dbReference type="EC" id="3.5.4.16" evidence="3"/>
<dbReference type="GO" id="GO:0008270">
    <property type="term" value="F:zinc ion binding"/>
    <property type="evidence" value="ECO:0007669"/>
    <property type="project" value="TreeGrafter"/>
</dbReference>
<evidence type="ECO:0000256" key="1">
    <source>
        <dbReference type="ARBA" id="ARBA00005080"/>
    </source>
</evidence>
<organism evidence="9 10">
    <name type="scientific">Dactylonectria macrodidyma</name>
    <dbReference type="NCBI Taxonomy" id="307937"/>
    <lineage>
        <taxon>Eukaryota</taxon>
        <taxon>Fungi</taxon>
        <taxon>Dikarya</taxon>
        <taxon>Ascomycota</taxon>
        <taxon>Pezizomycotina</taxon>
        <taxon>Sordariomycetes</taxon>
        <taxon>Hypocreomycetidae</taxon>
        <taxon>Hypocreales</taxon>
        <taxon>Nectriaceae</taxon>
        <taxon>Dactylonectria</taxon>
    </lineage>
</organism>
<sequence>MHIGYIPSDTIFSRRLQTQKRLPEDVAYATMETLKPQIVAVVMEPSHLCIVMRGVEKTNDTILTNCVLVCFERKSKARNEFLHCIFVGVNQ</sequence>
<feature type="domain" description="GTP cyclohydrolase I" evidence="8">
    <location>
        <begin position="11"/>
        <end position="85"/>
    </location>
</feature>
<dbReference type="PANTHER" id="PTHR11109:SF7">
    <property type="entry name" value="GTP CYCLOHYDROLASE 1"/>
    <property type="match status" value="1"/>
</dbReference>
<keyword evidence="6" id="KW-0289">Folate biosynthesis</keyword>
<evidence type="ECO:0000313" key="10">
    <source>
        <dbReference type="Proteomes" id="UP000738349"/>
    </source>
</evidence>
<dbReference type="InterPro" id="IPR020602">
    <property type="entry name" value="GTP_CycHdrlase_I_dom"/>
</dbReference>
<dbReference type="GO" id="GO:0046656">
    <property type="term" value="P:folic acid biosynthetic process"/>
    <property type="evidence" value="ECO:0007669"/>
    <property type="project" value="UniProtKB-KW"/>
</dbReference>
<accession>A0A9P9DSQ3</accession>
<dbReference type="Gene3D" id="3.30.1130.10">
    <property type="match status" value="1"/>
</dbReference>
<keyword evidence="5" id="KW-0378">Hydrolase</keyword>
<evidence type="ECO:0000256" key="7">
    <source>
        <dbReference type="ARBA" id="ARBA00030854"/>
    </source>
</evidence>
<dbReference type="InterPro" id="IPR001474">
    <property type="entry name" value="GTP_CycHdrlase_I"/>
</dbReference>
<dbReference type="AlphaFoldDB" id="A0A9P9DSQ3"/>
<evidence type="ECO:0000256" key="4">
    <source>
        <dbReference type="ARBA" id="ARBA00017272"/>
    </source>
</evidence>
<evidence type="ECO:0000256" key="6">
    <source>
        <dbReference type="ARBA" id="ARBA00022909"/>
    </source>
</evidence>
<dbReference type="GO" id="GO:0006729">
    <property type="term" value="P:tetrahydrobiopterin biosynthetic process"/>
    <property type="evidence" value="ECO:0007669"/>
    <property type="project" value="TreeGrafter"/>
</dbReference>
<comment type="similarity">
    <text evidence="2">Belongs to the GTP cyclohydrolase I family.</text>
</comment>
<evidence type="ECO:0000256" key="2">
    <source>
        <dbReference type="ARBA" id="ARBA00008085"/>
    </source>
</evidence>
<dbReference type="GO" id="GO:0005525">
    <property type="term" value="F:GTP binding"/>
    <property type="evidence" value="ECO:0007669"/>
    <property type="project" value="TreeGrafter"/>
</dbReference>
<dbReference type="GO" id="GO:0005737">
    <property type="term" value="C:cytoplasm"/>
    <property type="evidence" value="ECO:0007669"/>
    <property type="project" value="TreeGrafter"/>
</dbReference>
<dbReference type="SUPFAM" id="SSF55620">
    <property type="entry name" value="Tetrahydrobiopterin biosynthesis enzymes-like"/>
    <property type="match status" value="1"/>
</dbReference>
<dbReference type="EMBL" id="JAGMUV010000021">
    <property type="protein sequence ID" value="KAH7124693.1"/>
    <property type="molecule type" value="Genomic_DNA"/>
</dbReference>
<name>A0A9P9DSQ3_9HYPO</name>
<dbReference type="InterPro" id="IPR043133">
    <property type="entry name" value="GTP-CH-I_C/QueF"/>
</dbReference>
<evidence type="ECO:0000313" key="9">
    <source>
        <dbReference type="EMBL" id="KAH7124693.1"/>
    </source>
</evidence>
<evidence type="ECO:0000259" key="8">
    <source>
        <dbReference type="Pfam" id="PF01227"/>
    </source>
</evidence>
<proteinExistence type="inferred from homology"/>
<dbReference type="GO" id="GO:0003934">
    <property type="term" value="F:GTP cyclohydrolase I activity"/>
    <property type="evidence" value="ECO:0007669"/>
    <property type="project" value="UniProtKB-EC"/>
</dbReference>
<dbReference type="OrthoDB" id="4966at2759"/>
<comment type="pathway">
    <text evidence="1">Cofactor biosynthesis; 7,8-dihydroneopterin triphosphate biosynthesis; 7,8-dihydroneopterin triphosphate from GTP: step 1/1.</text>
</comment>
<dbReference type="PANTHER" id="PTHR11109">
    <property type="entry name" value="GTP CYCLOHYDROLASE I"/>
    <property type="match status" value="1"/>
</dbReference>
<gene>
    <name evidence="9" type="ORF">EDB81DRAFT_872390</name>
</gene>